<feature type="domain" description="AB hydrolase-1" evidence="2">
    <location>
        <begin position="269"/>
        <end position="508"/>
    </location>
</feature>
<dbReference type="OrthoDB" id="435520at2759"/>
<dbReference type="InterPro" id="IPR000073">
    <property type="entry name" value="AB_hydrolase_1"/>
</dbReference>
<feature type="compositionally biased region" description="Polar residues" evidence="1">
    <location>
        <begin position="112"/>
        <end position="123"/>
    </location>
</feature>
<feature type="region of interest" description="Disordered" evidence="1">
    <location>
        <begin position="63"/>
        <end position="226"/>
    </location>
</feature>
<dbReference type="AlphaFoldDB" id="A0A2Z6SHK8"/>
<keyword evidence="4" id="KW-0378">Hydrolase</keyword>
<dbReference type="InterPro" id="IPR029058">
    <property type="entry name" value="AB_hydrolase_fold"/>
</dbReference>
<dbReference type="Proteomes" id="UP000247702">
    <property type="component" value="Unassembled WGS sequence"/>
</dbReference>
<evidence type="ECO:0000259" key="2">
    <source>
        <dbReference type="Pfam" id="PF00561"/>
    </source>
</evidence>
<feature type="compositionally biased region" description="Low complexity" evidence="1">
    <location>
        <begin position="173"/>
        <end position="223"/>
    </location>
</feature>
<comment type="caution">
    <text evidence="3">The sequence shown here is derived from an EMBL/GenBank/DDBJ whole genome shotgun (WGS) entry which is preliminary data.</text>
</comment>
<dbReference type="Gene3D" id="3.40.50.1820">
    <property type="entry name" value="alpha/beta hydrolase"/>
    <property type="match status" value="1"/>
</dbReference>
<sequence>MSLYPERSLSVSSTSSTSSSCSTSSSTSSFDTSATSSSTNIVDTKNSGETFIKQKISLENSNQKLLNSKSSPVSPTKSSFPNIKKFSLSQRRKSDSATSKSKIPNKSFKRLSLSTNKSVAAENTESSSSTTTMDYNNNKRSTKTNFFSTKKKSTIIAEEQSRQSQSTSDKLSIDSSNESSAQSSSKLTTPNTMEPTSTSSESTCTPETSNTPETNEPTTTSSNGNMEITTFLAAPRLTQRVRLSSGRVVSFSEVGDRNGFPVFVFLGMGCVRYFIAFFDDLATSYNLRLICPDRPGIGLSDDVKAEDQQVLKWPDVIEELCNIMEIPKFFIMAHSAGAPYALACAMKIPQRLQGTIYLVSPWVSTTVANNFKWLQYVPTPIIKLTNSAGISLQQMKHGRQPYSIKPQSQRSSGALAVPTSSEKKQQLGLAILKASFAENLAGANNDLLMCFERKRTFGFSYADVNHPVHVFHGTKDDRIPISAVKWMEGNMSDCKLTLIEGGKHSLFLRAEVVDSIFKSIAVQLHDKASCRLCRIFSKCWLLEEDEISQKERDLDIQRKVIENFKKNVKRKQTVNMMKTGTSNIVLDHQRSSTDNISQSGELLTVYSYI</sequence>
<evidence type="ECO:0000256" key="1">
    <source>
        <dbReference type="SAM" id="MobiDB-lite"/>
    </source>
</evidence>
<evidence type="ECO:0000313" key="3">
    <source>
        <dbReference type="EMBL" id="GBC05049.1"/>
    </source>
</evidence>
<reference evidence="3 5" key="1">
    <citation type="submission" date="2017-11" db="EMBL/GenBank/DDBJ databases">
        <title>The genome of Rhizophagus clarus HR1 reveals common genetic basis of auxotrophy among arbuscular mycorrhizal fungi.</title>
        <authorList>
            <person name="Kobayashi Y."/>
        </authorList>
    </citation>
    <scope>NUCLEOTIDE SEQUENCE [LARGE SCALE GENOMIC DNA]</scope>
    <source>
        <strain evidence="3 5">HR1</strain>
    </source>
</reference>
<proteinExistence type="predicted"/>
<dbReference type="EMBL" id="BLAL01000040">
    <property type="protein sequence ID" value="GES78832.1"/>
    <property type="molecule type" value="Genomic_DNA"/>
</dbReference>
<evidence type="ECO:0000313" key="4">
    <source>
        <dbReference type="EMBL" id="GES78832.1"/>
    </source>
</evidence>
<feature type="compositionally biased region" description="Low complexity" evidence="1">
    <location>
        <begin position="8"/>
        <end position="39"/>
    </location>
</feature>
<gene>
    <name evidence="4" type="ORF">RCL2_000614100</name>
    <name evidence="3" type="ORF">RclHR1_00600012</name>
</gene>
<name>A0A2Z6SHK8_9GLOM</name>
<dbReference type="PANTHER" id="PTHR43433">
    <property type="entry name" value="HYDROLASE, ALPHA/BETA FOLD FAMILY PROTEIN"/>
    <property type="match status" value="1"/>
</dbReference>
<dbReference type="InterPro" id="IPR050471">
    <property type="entry name" value="AB_hydrolase"/>
</dbReference>
<feature type="region of interest" description="Disordered" evidence="1">
    <location>
        <begin position="1"/>
        <end position="46"/>
    </location>
</feature>
<dbReference type="Pfam" id="PF00561">
    <property type="entry name" value="Abhydrolase_1"/>
    <property type="match status" value="1"/>
</dbReference>
<dbReference type="PANTHER" id="PTHR43433:SF10">
    <property type="entry name" value="AB HYDROLASE-1 DOMAIN-CONTAINING PROTEIN"/>
    <property type="match status" value="1"/>
</dbReference>
<dbReference type="PROSITE" id="PS51257">
    <property type="entry name" value="PROKAR_LIPOPROTEIN"/>
    <property type="match status" value="1"/>
</dbReference>
<feature type="compositionally biased region" description="Low complexity" evidence="1">
    <location>
        <begin position="63"/>
        <end position="79"/>
    </location>
</feature>
<reference evidence="4" key="2">
    <citation type="submission" date="2019-10" db="EMBL/GenBank/DDBJ databases">
        <title>Conservation and host-specific expression of non-tandemly repeated heterogenous ribosome RNA gene in arbuscular mycorrhizal fungi.</title>
        <authorList>
            <person name="Maeda T."/>
            <person name="Kobayashi Y."/>
            <person name="Nakagawa T."/>
            <person name="Ezawa T."/>
            <person name="Yamaguchi K."/>
            <person name="Bino T."/>
            <person name="Nishimoto Y."/>
            <person name="Shigenobu S."/>
            <person name="Kawaguchi M."/>
        </authorList>
    </citation>
    <scope>NUCLEOTIDE SEQUENCE</scope>
    <source>
        <strain evidence="4">HR1</strain>
    </source>
</reference>
<dbReference type="GO" id="GO:0016787">
    <property type="term" value="F:hydrolase activity"/>
    <property type="evidence" value="ECO:0007669"/>
    <property type="project" value="UniProtKB-KW"/>
</dbReference>
<keyword evidence="5" id="KW-1185">Reference proteome</keyword>
<dbReference type="SUPFAM" id="SSF53474">
    <property type="entry name" value="alpha/beta-Hydrolases"/>
    <property type="match status" value="1"/>
</dbReference>
<evidence type="ECO:0000313" key="5">
    <source>
        <dbReference type="Proteomes" id="UP000247702"/>
    </source>
</evidence>
<dbReference type="Proteomes" id="UP000615446">
    <property type="component" value="Unassembled WGS sequence"/>
</dbReference>
<dbReference type="EMBL" id="BEXD01003982">
    <property type="protein sequence ID" value="GBC05049.1"/>
    <property type="molecule type" value="Genomic_DNA"/>
</dbReference>
<accession>A0A2Z6SHK8</accession>
<protein>
    <submittedName>
        <fullName evidence="4">Alpha/beta hydrolase protein</fullName>
    </submittedName>
</protein>
<organism evidence="3 5">
    <name type="scientific">Rhizophagus clarus</name>
    <dbReference type="NCBI Taxonomy" id="94130"/>
    <lineage>
        <taxon>Eukaryota</taxon>
        <taxon>Fungi</taxon>
        <taxon>Fungi incertae sedis</taxon>
        <taxon>Mucoromycota</taxon>
        <taxon>Glomeromycotina</taxon>
        <taxon>Glomeromycetes</taxon>
        <taxon>Glomerales</taxon>
        <taxon>Glomeraceae</taxon>
        <taxon>Rhizophagus</taxon>
    </lineage>
</organism>
<dbReference type="STRING" id="94130.A0A2Z6SHK8"/>